<proteinExistence type="predicted"/>
<dbReference type="Proteomes" id="UP001521785">
    <property type="component" value="Unassembled WGS sequence"/>
</dbReference>
<gene>
    <name evidence="2" type="ORF">SLS60_010834</name>
</gene>
<feature type="region of interest" description="Disordered" evidence="1">
    <location>
        <begin position="130"/>
        <end position="188"/>
    </location>
</feature>
<feature type="compositionally biased region" description="Basic residues" evidence="1">
    <location>
        <begin position="178"/>
        <end position="188"/>
    </location>
</feature>
<keyword evidence="3" id="KW-1185">Reference proteome</keyword>
<organism evidence="2 3">
    <name type="scientific">Paraconiothyrium brasiliense</name>
    <dbReference type="NCBI Taxonomy" id="300254"/>
    <lineage>
        <taxon>Eukaryota</taxon>
        <taxon>Fungi</taxon>
        <taxon>Dikarya</taxon>
        <taxon>Ascomycota</taxon>
        <taxon>Pezizomycotina</taxon>
        <taxon>Dothideomycetes</taxon>
        <taxon>Pleosporomycetidae</taxon>
        <taxon>Pleosporales</taxon>
        <taxon>Massarineae</taxon>
        <taxon>Didymosphaeriaceae</taxon>
        <taxon>Paraconiothyrium</taxon>
    </lineage>
</organism>
<evidence type="ECO:0000256" key="1">
    <source>
        <dbReference type="SAM" id="MobiDB-lite"/>
    </source>
</evidence>
<sequence>MDFNGFYHPYPLSEDEPSISAEFSGQVPEDFRANGQLDDLLSGYNMSFSDNTNRHQMLTLPGWEMFDEPDQERDDTPWHADASHSGAVAGKDLLEAEDTPSHANTSRSNAAHSKDLVEAEDTPLHIKASHLNAAPREDLVQAKPAATTRSKKRASGTAPTASTPVKKQKITETETDRKHIKPRMKGKKGVNEGFIPNWDAMEVYGERTLRFKIGITKLKKFLTDEGVDVAKEFPTVNMVYDGKKMTRGNAMVKKARELHQARIDRKLAIIHGANTPGNTRRNPPTTGGDDIEPEHLGETEHDEHAKGHDIVKDVAQSETGEDDRNSELDGVCESDHEHVPEVAGTPERVVVSSTRQALRALKKATLKSGSFSPDLVLDGLDRPLISLRAQEIVPRLVIWQEKNRVFRNKAGDDSPYLRSTDLTEEGLATYKKDLEDLASELGILVSGDEDEETMAKVKSLAVEEFSV</sequence>
<name>A0ABR3QM53_9PLEO</name>
<dbReference type="EMBL" id="JAKJXO020000019">
    <property type="protein sequence ID" value="KAL1593226.1"/>
    <property type="molecule type" value="Genomic_DNA"/>
</dbReference>
<reference evidence="2 3" key="1">
    <citation type="submission" date="2024-02" db="EMBL/GenBank/DDBJ databases">
        <title>De novo assembly and annotation of 12 fungi associated with fruit tree decline syndrome in Ontario, Canada.</title>
        <authorList>
            <person name="Sulman M."/>
            <person name="Ellouze W."/>
            <person name="Ilyukhin E."/>
        </authorList>
    </citation>
    <scope>NUCLEOTIDE SEQUENCE [LARGE SCALE GENOMIC DNA]</scope>
    <source>
        <strain evidence="2 3">M42-189</strain>
    </source>
</reference>
<feature type="region of interest" description="Disordered" evidence="1">
    <location>
        <begin position="273"/>
        <end position="295"/>
    </location>
</feature>
<feature type="compositionally biased region" description="Low complexity" evidence="1">
    <location>
        <begin position="274"/>
        <end position="288"/>
    </location>
</feature>
<comment type="caution">
    <text evidence="2">The sequence shown here is derived from an EMBL/GenBank/DDBJ whole genome shotgun (WGS) entry which is preliminary data.</text>
</comment>
<evidence type="ECO:0000313" key="2">
    <source>
        <dbReference type="EMBL" id="KAL1593226.1"/>
    </source>
</evidence>
<protein>
    <submittedName>
        <fullName evidence="2">Uncharacterized protein</fullName>
    </submittedName>
</protein>
<evidence type="ECO:0000313" key="3">
    <source>
        <dbReference type="Proteomes" id="UP001521785"/>
    </source>
</evidence>
<accession>A0ABR3QM53</accession>